<dbReference type="EMBL" id="JACJPW010000012">
    <property type="protein sequence ID" value="MBD2180777.1"/>
    <property type="molecule type" value="Genomic_DNA"/>
</dbReference>
<name>A0A926VDA4_9CYAN</name>
<dbReference type="PANTHER" id="PTHR43081">
    <property type="entry name" value="ADENYLATE CYCLASE, TERMINAL-DIFFERENTIATION SPECIFIC-RELATED"/>
    <property type="match status" value="1"/>
</dbReference>
<keyword evidence="4" id="KW-1185">Reference proteome</keyword>
<reference evidence="3" key="2">
    <citation type="submission" date="2020-08" db="EMBL/GenBank/DDBJ databases">
        <authorList>
            <person name="Chen M."/>
            <person name="Teng W."/>
            <person name="Zhao L."/>
            <person name="Hu C."/>
            <person name="Zhou Y."/>
            <person name="Han B."/>
            <person name="Song L."/>
            <person name="Shu W."/>
        </authorList>
    </citation>
    <scope>NUCLEOTIDE SEQUENCE</scope>
    <source>
        <strain evidence="3">FACHB-1375</strain>
    </source>
</reference>
<dbReference type="RefSeq" id="WP_190463327.1">
    <property type="nucleotide sequence ID" value="NZ_JACJPW010000012.1"/>
</dbReference>
<reference evidence="3" key="1">
    <citation type="journal article" date="2015" name="ISME J.">
        <title>Draft Genome Sequence of Streptomyces incarnatus NRRL8089, which Produces the Nucleoside Antibiotic Sinefungin.</title>
        <authorList>
            <person name="Oshima K."/>
            <person name="Hattori M."/>
            <person name="Shimizu H."/>
            <person name="Fukuda K."/>
            <person name="Nemoto M."/>
            <person name="Inagaki K."/>
            <person name="Tamura T."/>
        </authorList>
    </citation>
    <scope>NUCLEOTIDE SEQUENCE</scope>
    <source>
        <strain evidence="3">FACHB-1375</strain>
    </source>
</reference>
<dbReference type="SMART" id="SM00044">
    <property type="entry name" value="CYCc"/>
    <property type="match status" value="1"/>
</dbReference>
<dbReference type="GO" id="GO:0004016">
    <property type="term" value="F:adenylate cyclase activity"/>
    <property type="evidence" value="ECO:0007669"/>
    <property type="project" value="UniProtKB-ARBA"/>
</dbReference>
<dbReference type="InterPro" id="IPR050697">
    <property type="entry name" value="Adenylyl/Guanylyl_Cyclase_3/4"/>
</dbReference>
<dbReference type="InterPro" id="IPR029787">
    <property type="entry name" value="Nucleotide_cyclase"/>
</dbReference>
<dbReference type="Proteomes" id="UP000641646">
    <property type="component" value="Unassembled WGS sequence"/>
</dbReference>
<protein>
    <submittedName>
        <fullName evidence="3">Adenylate/guanylate cyclase domain-containing protein</fullName>
    </submittedName>
</protein>
<evidence type="ECO:0000256" key="1">
    <source>
        <dbReference type="ARBA" id="ARBA00005381"/>
    </source>
</evidence>
<gene>
    <name evidence="3" type="ORF">H6G03_06615</name>
</gene>
<dbReference type="CDD" id="cd07302">
    <property type="entry name" value="CHD"/>
    <property type="match status" value="1"/>
</dbReference>
<dbReference type="InterPro" id="IPR001054">
    <property type="entry name" value="A/G_cyclase"/>
</dbReference>
<comment type="caution">
    <text evidence="3">The sequence shown here is derived from an EMBL/GenBank/DDBJ whole genome shotgun (WGS) entry which is preliminary data.</text>
</comment>
<evidence type="ECO:0000313" key="4">
    <source>
        <dbReference type="Proteomes" id="UP000641646"/>
    </source>
</evidence>
<feature type="domain" description="Guanylate cyclase" evidence="2">
    <location>
        <begin position="7"/>
        <end position="129"/>
    </location>
</feature>
<dbReference type="PROSITE" id="PS50125">
    <property type="entry name" value="GUANYLATE_CYCLASE_2"/>
    <property type="match status" value="1"/>
</dbReference>
<dbReference type="AlphaFoldDB" id="A0A926VDA4"/>
<accession>A0A926VDA4</accession>
<dbReference type="Gene3D" id="3.30.70.1230">
    <property type="entry name" value="Nucleotide cyclase"/>
    <property type="match status" value="1"/>
</dbReference>
<evidence type="ECO:0000259" key="2">
    <source>
        <dbReference type="PROSITE" id="PS50125"/>
    </source>
</evidence>
<dbReference type="GO" id="GO:0035556">
    <property type="term" value="P:intracellular signal transduction"/>
    <property type="evidence" value="ECO:0007669"/>
    <property type="project" value="InterPro"/>
</dbReference>
<dbReference type="SUPFAM" id="SSF55073">
    <property type="entry name" value="Nucleotide cyclase"/>
    <property type="match status" value="1"/>
</dbReference>
<proteinExistence type="inferred from homology"/>
<dbReference type="PANTHER" id="PTHR43081:SF1">
    <property type="entry name" value="ADENYLATE CYCLASE, TERMINAL-DIFFERENTIATION SPECIFIC"/>
    <property type="match status" value="1"/>
</dbReference>
<sequence length="161" mass="17668">MFENALTLVFTDLVNSTAMKPKLEGSDISARNRVYRDTILMPHRHRVEVSVEKYGGRKVETIGDAFFLVFPKPIQAVQCAIAIQNSHITDPIPTPFGKLQVTIGMHTGSPLPDADRFIGHEVDYAARVAALASAEQILLSEATAALLRDTQIAELALHPHL</sequence>
<organism evidence="3 4">
    <name type="scientific">Aerosakkonema funiforme FACHB-1375</name>
    <dbReference type="NCBI Taxonomy" id="2949571"/>
    <lineage>
        <taxon>Bacteria</taxon>
        <taxon>Bacillati</taxon>
        <taxon>Cyanobacteriota</taxon>
        <taxon>Cyanophyceae</taxon>
        <taxon>Oscillatoriophycideae</taxon>
        <taxon>Aerosakkonematales</taxon>
        <taxon>Aerosakkonemataceae</taxon>
        <taxon>Aerosakkonema</taxon>
    </lineage>
</organism>
<dbReference type="GO" id="GO:0009190">
    <property type="term" value="P:cyclic nucleotide biosynthetic process"/>
    <property type="evidence" value="ECO:0007669"/>
    <property type="project" value="InterPro"/>
</dbReference>
<comment type="similarity">
    <text evidence="1">Belongs to the adenylyl cyclase class-3 family.</text>
</comment>
<evidence type="ECO:0000313" key="3">
    <source>
        <dbReference type="EMBL" id="MBD2180777.1"/>
    </source>
</evidence>
<dbReference type="Pfam" id="PF00211">
    <property type="entry name" value="Guanylate_cyc"/>
    <property type="match status" value="1"/>
</dbReference>